<keyword evidence="11" id="KW-1185">Reference proteome</keyword>
<dbReference type="AlphaFoldDB" id="A0A9P8US89"/>
<comment type="caution">
    <text evidence="10">The sequence shown here is derived from an EMBL/GenBank/DDBJ whole genome shotgun (WGS) entry which is preliminary data.</text>
</comment>
<keyword evidence="4" id="KW-0238">DNA-binding</keyword>
<dbReference type="PANTHER" id="PTHR31845">
    <property type="entry name" value="FINGER DOMAIN PROTEIN, PUTATIVE-RELATED"/>
    <property type="match status" value="1"/>
</dbReference>
<keyword evidence="7" id="KW-0175">Coiled coil</keyword>
<dbReference type="Proteomes" id="UP000758603">
    <property type="component" value="Unassembled WGS sequence"/>
</dbReference>
<dbReference type="RefSeq" id="XP_045961756.1">
    <property type="nucleotide sequence ID" value="XM_046102088.1"/>
</dbReference>
<evidence type="ECO:0000256" key="1">
    <source>
        <dbReference type="ARBA" id="ARBA00004123"/>
    </source>
</evidence>
<keyword evidence="8" id="KW-0472">Membrane</keyword>
<feature type="coiled-coil region" evidence="7">
    <location>
        <begin position="43"/>
        <end position="70"/>
    </location>
</feature>
<reference evidence="10" key="1">
    <citation type="journal article" date="2021" name="Nat. Commun.">
        <title>Genetic determinants of endophytism in the Arabidopsis root mycobiome.</title>
        <authorList>
            <person name="Mesny F."/>
            <person name="Miyauchi S."/>
            <person name="Thiergart T."/>
            <person name="Pickel B."/>
            <person name="Atanasova L."/>
            <person name="Karlsson M."/>
            <person name="Huettel B."/>
            <person name="Barry K.W."/>
            <person name="Haridas S."/>
            <person name="Chen C."/>
            <person name="Bauer D."/>
            <person name="Andreopoulos W."/>
            <person name="Pangilinan J."/>
            <person name="LaButti K."/>
            <person name="Riley R."/>
            <person name="Lipzen A."/>
            <person name="Clum A."/>
            <person name="Drula E."/>
            <person name="Henrissat B."/>
            <person name="Kohler A."/>
            <person name="Grigoriev I.V."/>
            <person name="Martin F.M."/>
            <person name="Hacquard S."/>
        </authorList>
    </citation>
    <scope>NUCLEOTIDE SEQUENCE</scope>
    <source>
        <strain evidence="10">MPI-SDFR-AT-0073</strain>
    </source>
</reference>
<evidence type="ECO:0000256" key="3">
    <source>
        <dbReference type="ARBA" id="ARBA00023015"/>
    </source>
</evidence>
<gene>
    <name evidence="10" type="ORF">BKA67DRAFT_555519</name>
</gene>
<name>A0A9P8US89_9PEZI</name>
<dbReference type="InterPro" id="IPR001138">
    <property type="entry name" value="Zn2Cys6_DnaBD"/>
</dbReference>
<dbReference type="Pfam" id="PF04082">
    <property type="entry name" value="Fungal_trans"/>
    <property type="match status" value="1"/>
</dbReference>
<dbReference type="EMBL" id="JAGPXC010000002">
    <property type="protein sequence ID" value="KAH6657522.1"/>
    <property type="molecule type" value="Genomic_DNA"/>
</dbReference>
<dbReference type="SUPFAM" id="SSF57701">
    <property type="entry name" value="Zn2/Cys6 DNA-binding domain"/>
    <property type="match status" value="1"/>
</dbReference>
<dbReference type="GeneID" id="70130980"/>
<accession>A0A9P8US89</accession>
<dbReference type="InterPro" id="IPR007219">
    <property type="entry name" value="XnlR_reg_dom"/>
</dbReference>
<keyword evidence="2" id="KW-0479">Metal-binding</keyword>
<dbReference type="CDD" id="cd12148">
    <property type="entry name" value="fungal_TF_MHR"/>
    <property type="match status" value="1"/>
</dbReference>
<dbReference type="InterPro" id="IPR051089">
    <property type="entry name" value="prtT"/>
</dbReference>
<dbReference type="GO" id="GO:0008270">
    <property type="term" value="F:zinc ion binding"/>
    <property type="evidence" value="ECO:0007669"/>
    <property type="project" value="InterPro"/>
</dbReference>
<dbReference type="GO" id="GO:0005634">
    <property type="term" value="C:nucleus"/>
    <property type="evidence" value="ECO:0007669"/>
    <property type="project" value="UniProtKB-SubCell"/>
</dbReference>
<dbReference type="OrthoDB" id="3365636at2759"/>
<feature type="transmembrane region" description="Helical" evidence="8">
    <location>
        <begin position="425"/>
        <end position="452"/>
    </location>
</feature>
<keyword evidence="3" id="KW-0805">Transcription regulation</keyword>
<dbReference type="GO" id="GO:0006351">
    <property type="term" value="P:DNA-templated transcription"/>
    <property type="evidence" value="ECO:0007669"/>
    <property type="project" value="InterPro"/>
</dbReference>
<evidence type="ECO:0000256" key="5">
    <source>
        <dbReference type="ARBA" id="ARBA00023163"/>
    </source>
</evidence>
<evidence type="ECO:0000313" key="11">
    <source>
        <dbReference type="Proteomes" id="UP000758603"/>
    </source>
</evidence>
<dbReference type="PROSITE" id="PS50048">
    <property type="entry name" value="ZN2_CY6_FUNGAL_2"/>
    <property type="match status" value="1"/>
</dbReference>
<feature type="domain" description="Zn(2)-C6 fungal-type" evidence="9">
    <location>
        <begin position="7"/>
        <end position="39"/>
    </location>
</feature>
<keyword evidence="8" id="KW-0812">Transmembrane</keyword>
<dbReference type="PROSITE" id="PS00463">
    <property type="entry name" value="ZN2_CY6_FUNGAL_1"/>
    <property type="match status" value="1"/>
</dbReference>
<organism evidence="10 11">
    <name type="scientific">Truncatella angustata</name>
    <dbReference type="NCBI Taxonomy" id="152316"/>
    <lineage>
        <taxon>Eukaryota</taxon>
        <taxon>Fungi</taxon>
        <taxon>Dikarya</taxon>
        <taxon>Ascomycota</taxon>
        <taxon>Pezizomycotina</taxon>
        <taxon>Sordariomycetes</taxon>
        <taxon>Xylariomycetidae</taxon>
        <taxon>Amphisphaeriales</taxon>
        <taxon>Sporocadaceae</taxon>
        <taxon>Truncatella</taxon>
    </lineage>
</organism>
<dbReference type="PANTHER" id="PTHR31845:SF39">
    <property type="entry name" value="TRANSCRIPTION FACTOR PBCR-RELATED"/>
    <property type="match status" value="1"/>
</dbReference>
<sequence length="526" mass="59081">MRKRYRACEECHRLKIKCDVSTSTGAACERCSRNNVECVPAASRLQRDRINELEAQVQEFKNALRDQSRSMTPNRSPGSLLENHNHAVLSFLDARIPPSKQQDLLRLFAHQAGAAWPVIRLTMTLDRIRAKSPILLLSVLVYCVTQETQGTELDVHDELVRETMHILGDEVIGRGQRSLELVQALLVAAFWNKTTRRGQQASCYQIVQLAADMAIDLGIAGVSLQPSPVAYFCRHEDPTSLEARRTWLACFVALSTSSISMRRPITVTWNSHHQDCLLHLESRGEQSDILLCQIVRITQLIQEISNHLCLCQLATFVDGNDYSSHATIETLKDKVDAWAAQVPRSLASSQTLKVWRHVAMIHIYELVLHTPTNKASFAAPFIPGRIAIKDFPIPANIIPPLKTALEAIIQNCHAVIDTAAEMDPVLLLSLPTFCFAPTVIYSLFVLVTVLVAATDPANTYGKCLTKDSFRIEQCGLKLRDLIACIKSLDPTLSCYTTRMFDATGWLEEWYNDYTAILRRYETNMAH</sequence>
<keyword evidence="5" id="KW-0804">Transcription</keyword>
<dbReference type="GO" id="GO:0000981">
    <property type="term" value="F:DNA-binding transcription factor activity, RNA polymerase II-specific"/>
    <property type="evidence" value="ECO:0007669"/>
    <property type="project" value="InterPro"/>
</dbReference>
<dbReference type="Pfam" id="PF00172">
    <property type="entry name" value="Zn_clus"/>
    <property type="match status" value="1"/>
</dbReference>
<evidence type="ECO:0000313" key="10">
    <source>
        <dbReference type="EMBL" id="KAH6657522.1"/>
    </source>
</evidence>
<evidence type="ECO:0000256" key="4">
    <source>
        <dbReference type="ARBA" id="ARBA00023125"/>
    </source>
</evidence>
<evidence type="ECO:0000256" key="8">
    <source>
        <dbReference type="SAM" id="Phobius"/>
    </source>
</evidence>
<proteinExistence type="predicted"/>
<dbReference type="CDD" id="cd00067">
    <property type="entry name" value="GAL4"/>
    <property type="match status" value="1"/>
</dbReference>
<evidence type="ECO:0000259" key="9">
    <source>
        <dbReference type="PROSITE" id="PS50048"/>
    </source>
</evidence>
<keyword evidence="6" id="KW-0539">Nucleus</keyword>
<keyword evidence="8" id="KW-1133">Transmembrane helix</keyword>
<dbReference type="Gene3D" id="4.10.240.10">
    <property type="entry name" value="Zn(2)-C6 fungal-type DNA-binding domain"/>
    <property type="match status" value="1"/>
</dbReference>
<dbReference type="SMART" id="SM00066">
    <property type="entry name" value="GAL4"/>
    <property type="match status" value="1"/>
</dbReference>
<evidence type="ECO:0000256" key="7">
    <source>
        <dbReference type="SAM" id="Coils"/>
    </source>
</evidence>
<evidence type="ECO:0000256" key="6">
    <source>
        <dbReference type="ARBA" id="ARBA00023242"/>
    </source>
</evidence>
<evidence type="ECO:0000256" key="2">
    <source>
        <dbReference type="ARBA" id="ARBA00022723"/>
    </source>
</evidence>
<comment type="subcellular location">
    <subcellularLocation>
        <location evidence="1">Nucleus</location>
    </subcellularLocation>
</comment>
<dbReference type="InterPro" id="IPR036864">
    <property type="entry name" value="Zn2-C6_fun-type_DNA-bd_sf"/>
</dbReference>
<dbReference type="GO" id="GO:0000976">
    <property type="term" value="F:transcription cis-regulatory region binding"/>
    <property type="evidence" value="ECO:0007669"/>
    <property type="project" value="TreeGrafter"/>
</dbReference>
<protein>
    <recommendedName>
        <fullName evidence="9">Zn(2)-C6 fungal-type domain-containing protein</fullName>
    </recommendedName>
</protein>